<evidence type="ECO:0000313" key="2">
    <source>
        <dbReference type="Proteomes" id="UP001060085"/>
    </source>
</evidence>
<gene>
    <name evidence="1" type="ORF">M9H77_11706</name>
</gene>
<organism evidence="1 2">
    <name type="scientific">Catharanthus roseus</name>
    <name type="common">Madagascar periwinkle</name>
    <name type="synonym">Vinca rosea</name>
    <dbReference type="NCBI Taxonomy" id="4058"/>
    <lineage>
        <taxon>Eukaryota</taxon>
        <taxon>Viridiplantae</taxon>
        <taxon>Streptophyta</taxon>
        <taxon>Embryophyta</taxon>
        <taxon>Tracheophyta</taxon>
        <taxon>Spermatophyta</taxon>
        <taxon>Magnoliopsida</taxon>
        <taxon>eudicotyledons</taxon>
        <taxon>Gunneridae</taxon>
        <taxon>Pentapetalae</taxon>
        <taxon>asterids</taxon>
        <taxon>lamiids</taxon>
        <taxon>Gentianales</taxon>
        <taxon>Apocynaceae</taxon>
        <taxon>Rauvolfioideae</taxon>
        <taxon>Vinceae</taxon>
        <taxon>Catharanthinae</taxon>
        <taxon>Catharanthus</taxon>
    </lineage>
</organism>
<keyword evidence="2" id="KW-1185">Reference proteome</keyword>
<dbReference type="Proteomes" id="UP001060085">
    <property type="component" value="Linkage Group LG03"/>
</dbReference>
<proteinExistence type="predicted"/>
<sequence length="371" mass="42113">MAMKLFTWNMVMLLYDSIQKSITSMYWKKNHGSSWATTSTEVITSTLAWIRPPKILVELFHEELLIQKENKVGKAVKIDQTKLSRTRANNQKEQSKTTITRQLLIQPVTVRADADPSAEKDTVENPYRPWILARKFCRNLNQYTNKFQQFRQSGGAKPQGGTNHEVEKRQHSHSSEFSGKSQGAKKVAVEPRNQEKDTSIDNSRKVIINKIQAINCPETYTIYYSLAHAQKEPNHQKKVGKSKNPMGQETPVQKESKISSQPGLKLWSFVNPKRKSPTQTGVQTNNIITTQGKLNKSQGVQQSGIVVLDNHKSRLPGRMEMEVPLVDADLTDPLEQGVLIPEDANMLTAESEMAIRRENSRNFDSHMEDAM</sequence>
<name>A0ACC0BFE3_CATRO</name>
<protein>
    <submittedName>
        <fullName evidence="1">Uncharacterized protein</fullName>
    </submittedName>
</protein>
<accession>A0ACC0BFE3</accession>
<reference evidence="2" key="1">
    <citation type="journal article" date="2023" name="Nat. Plants">
        <title>Single-cell RNA sequencing provides a high-resolution roadmap for understanding the multicellular compartmentation of specialized metabolism.</title>
        <authorList>
            <person name="Sun S."/>
            <person name="Shen X."/>
            <person name="Li Y."/>
            <person name="Li Y."/>
            <person name="Wang S."/>
            <person name="Li R."/>
            <person name="Zhang H."/>
            <person name="Shen G."/>
            <person name="Guo B."/>
            <person name="Wei J."/>
            <person name="Xu J."/>
            <person name="St-Pierre B."/>
            <person name="Chen S."/>
            <person name="Sun C."/>
        </authorList>
    </citation>
    <scope>NUCLEOTIDE SEQUENCE [LARGE SCALE GENOMIC DNA]</scope>
</reference>
<dbReference type="EMBL" id="CM044703">
    <property type="protein sequence ID" value="KAI5671342.1"/>
    <property type="molecule type" value="Genomic_DNA"/>
</dbReference>
<evidence type="ECO:0000313" key="1">
    <source>
        <dbReference type="EMBL" id="KAI5671342.1"/>
    </source>
</evidence>
<comment type="caution">
    <text evidence="1">The sequence shown here is derived from an EMBL/GenBank/DDBJ whole genome shotgun (WGS) entry which is preliminary data.</text>
</comment>